<proteinExistence type="predicted"/>
<protein>
    <submittedName>
        <fullName evidence="1">DUF3775 domain-containing protein</fullName>
    </submittedName>
</protein>
<evidence type="ECO:0000313" key="1">
    <source>
        <dbReference type="EMBL" id="QED26461.1"/>
    </source>
</evidence>
<name>A0A5B8XMQ2_9DELT</name>
<dbReference type="AlphaFoldDB" id="A0A5B8XMQ2"/>
<organism evidence="1 2">
    <name type="scientific">Microvenator marinus</name>
    <dbReference type="NCBI Taxonomy" id="2600177"/>
    <lineage>
        <taxon>Bacteria</taxon>
        <taxon>Deltaproteobacteria</taxon>
        <taxon>Bradymonadales</taxon>
        <taxon>Microvenatoraceae</taxon>
        <taxon>Microvenator</taxon>
    </lineage>
</organism>
<dbReference type="Proteomes" id="UP000321595">
    <property type="component" value="Chromosome"/>
</dbReference>
<reference evidence="1 2" key="1">
    <citation type="submission" date="2019-08" db="EMBL/GenBank/DDBJ databases">
        <authorList>
            <person name="Liang Q."/>
        </authorList>
    </citation>
    <scope>NUCLEOTIDE SEQUENCE [LARGE SCALE GENOMIC DNA]</scope>
    <source>
        <strain evidence="1 2">V1718</strain>
    </source>
</reference>
<keyword evidence="2" id="KW-1185">Reference proteome</keyword>
<gene>
    <name evidence="1" type="ORF">FRD01_04205</name>
</gene>
<dbReference type="InterPro" id="IPR022254">
    <property type="entry name" value="DUF3775"/>
</dbReference>
<dbReference type="RefSeq" id="WP_146957916.1">
    <property type="nucleotide sequence ID" value="NZ_CP042467.1"/>
</dbReference>
<dbReference type="Pfam" id="PF12616">
    <property type="entry name" value="DUF3775"/>
    <property type="match status" value="1"/>
</dbReference>
<evidence type="ECO:0000313" key="2">
    <source>
        <dbReference type="Proteomes" id="UP000321595"/>
    </source>
</evidence>
<dbReference type="EMBL" id="CP042467">
    <property type="protein sequence ID" value="QED26461.1"/>
    <property type="molecule type" value="Genomic_DNA"/>
</dbReference>
<sequence>MLHISTAKVRSVIQLLRKIEAVRPDIRHESTPYEDLEDLLRELDPDEKVDLVALMLLGRGDFTDDEWDDCWHHAEDEEADADLAEYLTETPNAAHIDEGLALVGEMEEEEEEEEDDDY</sequence>
<dbReference type="KEGG" id="bbae:FRD01_04205"/>
<accession>A0A5B8XMQ2</accession>